<comment type="caution">
    <text evidence="1">The sequence shown here is derived from an EMBL/GenBank/DDBJ whole genome shotgun (WGS) entry which is preliminary data.</text>
</comment>
<organism evidence="1 2">
    <name type="scientific">Sphingobacterium thalpophilum</name>
    <dbReference type="NCBI Taxonomy" id="259"/>
    <lineage>
        <taxon>Bacteria</taxon>
        <taxon>Pseudomonadati</taxon>
        <taxon>Bacteroidota</taxon>
        <taxon>Sphingobacteriia</taxon>
        <taxon>Sphingobacteriales</taxon>
        <taxon>Sphingobacteriaceae</taxon>
        <taxon>Sphingobacterium</taxon>
    </lineage>
</organism>
<proteinExistence type="predicted"/>
<protein>
    <recommendedName>
        <fullName evidence="3">Leishmanolysin-like peptidase</fullName>
    </recommendedName>
</protein>
<gene>
    <name evidence="1" type="ORF">ABTW24_14540</name>
</gene>
<dbReference type="Proteomes" id="UP001566204">
    <property type="component" value="Unassembled WGS sequence"/>
</dbReference>
<evidence type="ECO:0000313" key="1">
    <source>
        <dbReference type="EMBL" id="MEZ0452811.1"/>
    </source>
</evidence>
<accession>A0ABV4HE90</accession>
<evidence type="ECO:0000313" key="2">
    <source>
        <dbReference type="Proteomes" id="UP001566204"/>
    </source>
</evidence>
<sequence length="77" mass="8929">MKKGNYYCSNFETPFLCSIQKEDWPYTYLTVVTEIQGEHIWYLDPMVNVATGGYCRTRDGRDGTCTYYMGIYGCVPN</sequence>
<dbReference type="EMBL" id="JBEOQB010000004">
    <property type="protein sequence ID" value="MEZ0452811.1"/>
    <property type="molecule type" value="Genomic_DNA"/>
</dbReference>
<keyword evidence="2" id="KW-1185">Reference proteome</keyword>
<evidence type="ECO:0008006" key="3">
    <source>
        <dbReference type="Google" id="ProtNLM"/>
    </source>
</evidence>
<reference evidence="1 2" key="1">
    <citation type="submission" date="2024-06" db="EMBL/GenBank/DDBJ databases">
        <title>Soil Sphingobacterium thalpophilum.</title>
        <authorList>
            <person name="Yang J."/>
            <person name="Li J."/>
        </authorList>
    </citation>
    <scope>NUCLEOTIDE SEQUENCE [LARGE SCALE GENOMIC DNA]</scope>
    <source>
        <strain evidence="1 2">22g91tb</strain>
    </source>
</reference>
<name>A0ABV4HE90_9SPHI</name>
<dbReference type="RefSeq" id="WP_370483831.1">
    <property type="nucleotide sequence ID" value="NZ_JBEOQA010000002.1"/>
</dbReference>